<keyword evidence="2" id="KW-1185">Reference proteome</keyword>
<dbReference type="RefSeq" id="XP_068355792.1">
    <property type="nucleotide sequence ID" value="XM_068507207.1"/>
</dbReference>
<evidence type="ECO:0000313" key="1">
    <source>
        <dbReference type="EMBL" id="OHT02656.1"/>
    </source>
</evidence>
<dbReference type="AlphaFoldDB" id="A0A1J4JW40"/>
<gene>
    <name evidence="1" type="ORF">TRFO_30194</name>
</gene>
<protein>
    <submittedName>
        <fullName evidence="1">Uncharacterized protein</fullName>
    </submittedName>
</protein>
<accession>A0A1J4JW40</accession>
<dbReference type="Proteomes" id="UP000179807">
    <property type="component" value="Unassembled WGS sequence"/>
</dbReference>
<comment type="caution">
    <text evidence="1">The sequence shown here is derived from an EMBL/GenBank/DDBJ whole genome shotgun (WGS) entry which is preliminary data.</text>
</comment>
<name>A0A1J4JW40_9EUKA</name>
<sequence length="79" mass="8466">MGGCCSRCCPSPDEVNATGQFESLVIPKPSPVDIVEVLPESSNSDIPLFAPAQSDDDNVEISDIEIIPDSDEENNSEEK</sequence>
<proteinExistence type="predicted"/>
<reference evidence="1" key="1">
    <citation type="submission" date="2016-10" db="EMBL/GenBank/DDBJ databases">
        <authorList>
            <person name="Benchimol M."/>
            <person name="Almeida L.G."/>
            <person name="Vasconcelos A.T."/>
            <person name="Perreira-Neves A."/>
            <person name="Rosa I.A."/>
            <person name="Tasca T."/>
            <person name="Bogo M.R."/>
            <person name="de Souza W."/>
        </authorList>
    </citation>
    <scope>NUCLEOTIDE SEQUENCE [LARGE SCALE GENOMIC DNA]</scope>
    <source>
        <strain evidence="1">K</strain>
    </source>
</reference>
<organism evidence="1 2">
    <name type="scientific">Tritrichomonas foetus</name>
    <dbReference type="NCBI Taxonomy" id="1144522"/>
    <lineage>
        <taxon>Eukaryota</taxon>
        <taxon>Metamonada</taxon>
        <taxon>Parabasalia</taxon>
        <taxon>Tritrichomonadida</taxon>
        <taxon>Tritrichomonadidae</taxon>
        <taxon>Tritrichomonas</taxon>
    </lineage>
</organism>
<evidence type="ECO:0000313" key="2">
    <source>
        <dbReference type="Proteomes" id="UP000179807"/>
    </source>
</evidence>
<dbReference type="EMBL" id="MLAK01000859">
    <property type="protein sequence ID" value="OHT02656.1"/>
    <property type="molecule type" value="Genomic_DNA"/>
</dbReference>
<dbReference type="VEuPathDB" id="TrichDB:TRFO_30194"/>
<dbReference type="GeneID" id="94841911"/>